<proteinExistence type="predicted"/>
<dbReference type="STRING" id="525897.Dbac_2910"/>
<reference evidence="1 2" key="1">
    <citation type="journal article" date="2009" name="Stand. Genomic Sci.">
        <title>Complete genome sequence of Desulfomicrobium baculatum type strain (X).</title>
        <authorList>
            <person name="Copeland A."/>
            <person name="Spring S."/>
            <person name="Goker M."/>
            <person name="Schneider S."/>
            <person name="Lapidus A."/>
            <person name="Del Rio T.G."/>
            <person name="Tice H."/>
            <person name="Cheng J.F."/>
            <person name="Chen F."/>
            <person name="Nolan M."/>
            <person name="Bruce D."/>
            <person name="Goodwin L."/>
            <person name="Pitluck S."/>
            <person name="Ivanova N."/>
            <person name="Mavrommatis K."/>
            <person name="Ovchinnikova G."/>
            <person name="Pati A."/>
            <person name="Chen A."/>
            <person name="Palaniappan K."/>
            <person name="Land M."/>
            <person name="Hauser L."/>
            <person name="Chang Y.J."/>
            <person name="Jeffries C.C."/>
            <person name="Meincke L."/>
            <person name="Sims D."/>
            <person name="Brettin T."/>
            <person name="Detter J.C."/>
            <person name="Han C."/>
            <person name="Chain P."/>
            <person name="Bristow J."/>
            <person name="Eisen J.A."/>
            <person name="Markowitz V."/>
            <person name="Hugenholtz P."/>
            <person name="Kyrpides N.C."/>
            <person name="Klenk H.P."/>
            <person name="Lucas S."/>
        </authorList>
    </citation>
    <scope>NUCLEOTIDE SEQUENCE [LARGE SCALE GENOMIC DNA]</scope>
    <source>
        <strain evidence="2">DSM 4028 / VKM B-1378 / X</strain>
    </source>
</reference>
<organism evidence="1 2">
    <name type="scientific">Desulfomicrobium baculatum (strain DSM 4028 / VKM B-1378 / X)</name>
    <name type="common">Desulfovibrio baculatus</name>
    <dbReference type="NCBI Taxonomy" id="525897"/>
    <lineage>
        <taxon>Bacteria</taxon>
        <taxon>Pseudomonadati</taxon>
        <taxon>Thermodesulfobacteriota</taxon>
        <taxon>Desulfovibrionia</taxon>
        <taxon>Desulfovibrionales</taxon>
        <taxon>Desulfomicrobiaceae</taxon>
        <taxon>Desulfomicrobium</taxon>
    </lineage>
</organism>
<accession>C7LUS0</accession>
<protein>
    <submittedName>
        <fullName evidence="1">Uncharacterized protein</fullName>
    </submittedName>
</protein>
<gene>
    <name evidence="1" type="ordered locus">Dbac_2910</name>
</gene>
<dbReference type="AlphaFoldDB" id="C7LUS0"/>
<sequence>MIDFCYIMPLILRFFYEMCGVLIIKKTDVNLFVTF</sequence>
<name>C7LUS0_DESBD</name>
<keyword evidence="2" id="KW-1185">Reference proteome</keyword>
<dbReference type="Proteomes" id="UP000002216">
    <property type="component" value="Chromosome"/>
</dbReference>
<evidence type="ECO:0000313" key="1">
    <source>
        <dbReference type="EMBL" id="ACU90985.1"/>
    </source>
</evidence>
<dbReference type="EMBL" id="CP001629">
    <property type="protein sequence ID" value="ACU90985.1"/>
    <property type="molecule type" value="Genomic_DNA"/>
</dbReference>
<dbReference type="HOGENOM" id="CLU_3364593_0_0_7"/>
<evidence type="ECO:0000313" key="2">
    <source>
        <dbReference type="Proteomes" id="UP000002216"/>
    </source>
</evidence>
<dbReference type="KEGG" id="dba:Dbac_2910"/>